<feature type="domain" description="Thioredoxin" evidence="11">
    <location>
        <begin position="6"/>
        <end position="124"/>
    </location>
</feature>
<dbReference type="EMBL" id="CP017555">
    <property type="protein sequence ID" value="AOW02760.1"/>
    <property type="molecule type" value="Genomic_DNA"/>
</dbReference>
<dbReference type="PANTHER" id="PTHR45672:SF11">
    <property type="entry name" value="PROTEIN DISULFIDE-ISOMERASE C17H9.14C"/>
    <property type="match status" value="1"/>
</dbReference>
<sequence length="364" mass="40872">MRFTTLFTLATAAMASLIDLTDKTFEKSVLNADHPTLVKFYAPWCGHCKKMGPDYDQLASVYAHTDDVEIARYNGDENRKFSKKYGIQGFPTLKWFPGKGADPVDYESGRDFDSLVQFVQSKSGVKAKTAPKSEGAKLIKTVDDQSFADLFKNDKKYALVAFTAKWCGYCKQLAPEYEKVAAVFSRDPVSIGQVDCTEPEPSHDLLEKYDIKSYPTLLWFEEGSTEPVKFEGGDRSVEGLVAFINDKTGLNRNTDGSYNDYAGVFSGKLLEQLKEAVENPTKVKEFIGEIPQSFSSVYERVLSKVGSLGEETEAYLDKEITRLGNIIEKRGAKQDKLDEFKIRQNVLKSIKALKNKVENVRDEL</sequence>
<dbReference type="OrthoDB" id="10264505at2759"/>
<evidence type="ECO:0000313" key="15">
    <source>
        <dbReference type="Proteomes" id="UP000256601"/>
    </source>
</evidence>
<evidence type="ECO:0000256" key="1">
    <source>
        <dbReference type="ARBA" id="ARBA00001182"/>
    </source>
</evidence>
<dbReference type="GeneID" id="2909381"/>
<dbReference type="VEuPathDB" id="FungiDB:YALI1_C17566g"/>
<dbReference type="OMA" id="FINEHAG"/>
<evidence type="ECO:0000256" key="4">
    <source>
        <dbReference type="ARBA" id="ARBA00022729"/>
    </source>
</evidence>
<dbReference type="EMBL" id="KZ857327">
    <property type="protein sequence ID" value="RDW27904.1"/>
    <property type="molecule type" value="Genomic_DNA"/>
</dbReference>
<accession>A0A1H6PRJ1</accession>
<keyword evidence="7" id="KW-0413">Isomerase</keyword>
<feature type="chain" id="PRO_5036020523" description="protein disulfide-isomerase" evidence="10">
    <location>
        <begin position="16"/>
        <end position="364"/>
    </location>
</feature>
<evidence type="ECO:0000313" key="12">
    <source>
        <dbReference type="EMBL" id="AOW02760.1"/>
    </source>
</evidence>
<gene>
    <name evidence="13" type="ORF">B0I71DRAFT_10984</name>
    <name evidence="12" type="ORF">YALI1_C17566g</name>
</gene>
<dbReference type="Pfam" id="PF07749">
    <property type="entry name" value="ERp29"/>
    <property type="match status" value="1"/>
</dbReference>
<name>A0A1H6PRJ1_YARLL</name>
<evidence type="ECO:0000256" key="2">
    <source>
        <dbReference type="ARBA" id="ARBA00006347"/>
    </source>
</evidence>
<proteinExistence type="inferred from homology"/>
<comment type="similarity">
    <text evidence="2 9">Belongs to the protein disulfide isomerase family.</text>
</comment>
<evidence type="ECO:0000256" key="3">
    <source>
        <dbReference type="ARBA" id="ARBA00012723"/>
    </source>
</evidence>
<dbReference type="RefSeq" id="XP_501758.1">
    <property type="nucleotide sequence ID" value="XM_501758.1"/>
</dbReference>
<dbReference type="InterPro" id="IPR013766">
    <property type="entry name" value="Thioredoxin_domain"/>
</dbReference>
<keyword evidence="5" id="KW-0677">Repeat</keyword>
<keyword evidence="4 10" id="KW-0732">Signal</keyword>
<dbReference type="SUPFAM" id="SSF52833">
    <property type="entry name" value="Thioredoxin-like"/>
    <property type="match status" value="2"/>
</dbReference>
<feature type="signal peptide" evidence="10">
    <location>
        <begin position="1"/>
        <end position="15"/>
    </location>
</feature>
<keyword evidence="6" id="KW-1015">Disulfide bond</keyword>
<evidence type="ECO:0000256" key="8">
    <source>
        <dbReference type="ARBA" id="ARBA00023284"/>
    </source>
</evidence>
<dbReference type="Proteomes" id="UP000182444">
    <property type="component" value="Chromosome 1C"/>
</dbReference>
<organism evidence="12 14">
    <name type="scientific">Yarrowia lipolytica</name>
    <name type="common">Candida lipolytica</name>
    <dbReference type="NCBI Taxonomy" id="4952"/>
    <lineage>
        <taxon>Eukaryota</taxon>
        <taxon>Fungi</taxon>
        <taxon>Dikarya</taxon>
        <taxon>Ascomycota</taxon>
        <taxon>Saccharomycotina</taxon>
        <taxon>Dipodascomycetes</taxon>
        <taxon>Dipodascales</taxon>
        <taxon>Dipodascales incertae sedis</taxon>
        <taxon>Yarrowia</taxon>
    </lineage>
</organism>
<dbReference type="InterPro" id="IPR017937">
    <property type="entry name" value="Thioredoxin_CS"/>
</dbReference>
<comment type="catalytic activity">
    <reaction evidence="1">
        <text>Catalyzes the rearrangement of -S-S- bonds in proteins.</text>
        <dbReference type="EC" id="5.3.4.1"/>
    </reaction>
</comment>
<dbReference type="InterPro" id="IPR051063">
    <property type="entry name" value="PDI"/>
</dbReference>
<reference evidence="12 14" key="1">
    <citation type="journal article" date="2016" name="PLoS ONE">
        <title>Sequence Assembly of Yarrowia lipolytica Strain W29/CLIB89 Shows Transposable Element Diversity.</title>
        <authorList>
            <person name="Magnan C."/>
            <person name="Yu J."/>
            <person name="Chang I."/>
            <person name="Jahn E."/>
            <person name="Kanomata Y."/>
            <person name="Wu J."/>
            <person name="Zeller M."/>
            <person name="Oakes M."/>
            <person name="Baldi P."/>
            <person name="Sandmeyer S."/>
        </authorList>
    </citation>
    <scope>NUCLEOTIDE SEQUENCE [LARGE SCALE GENOMIC DNA]</scope>
    <source>
        <strain evidence="12">CLIB89</strain>
        <strain evidence="14">CLIB89(W29)</strain>
    </source>
</reference>
<dbReference type="GO" id="GO:0005783">
    <property type="term" value="C:endoplasmic reticulum"/>
    <property type="evidence" value="ECO:0007669"/>
    <property type="project" value="InterPro"/>
</dbReference>
<evidence type="ECO:0000256" key="7">
    <source>
        <dbReference type="ARBA" id="ARBA00023235"/>
    </source>
</evidence>
<dbReference type="GO" id="GO:0003756">
    <property type="term" value="F:protein disulfide isomerase activity"/>
    <property type="evidence" value="ECO:0007669"/>
    <property type="project" value="UniProtKB-EC"/>
</dbReference>
<dbReference type="Gene3D" id="1.20.1150.12">
    <property type="entry name" value="Endoplasmic reticulum resident protein 29, C-terminal domain"/>
    <property type="match status" value="1"/>
</dbReference>
<dbReference type="eggNOG" id="KOG0191">
    <property type="taxonomic scope" value="Eukaryota"/>
</dbReference>
<dbReference type="PROSITE" id="PS00194">
    <property type="entry name" value="THIOREDOXIN_1"/>
    <property type="match status" value="2"/>
</dbReference>
<evidence type="ECO:0000256" key="6">
    <source>
        <dbReference type="ARBA" id="ARBA00023157"/>
    </source>
</evidence>
<evidence type="ECO:0000313" key="13">
    <source>
        <dbReference type="EMBL" id="RDW27904.1"/>
    </source>
</evidence>
<dbReference type="CDD" id="cd02998">
    <property type="entry name" value="PDI_a_ERp38"/>
    <property type="match status" value="2"/>
</dbReference>
<protein>
    <recommendedName>
        <fullName evidence="3">protein disulfide-isomerase</fullName>
        <ecNumber evidence="3">5.3.4.1</ecNumber>
    </recommendedName>
</protein>
<evidence type="ECO:0000256" key="10">
    <source>
        <dbReference type="SAM" id="SignalP"/>
    </source>
</evidence>
<dbReference type="KEGG" id="yli:2909381"/>
<dbReference type="AlphaFoldDB" id="A0A1H6PRJ1"/>
<evidence type="ECO:0000313" key="14">
    <source>
        <dbReference type="Proteomes" id="UP000182444"/>
    </source>
</evidence>
<dbReference type="Proteomes" id="UP000256601">
    <property type="component" value="Unassembled WGS sequence"/>
</dbReference>
<dbReference type="PANTHER" id="PTHR45672">
    <property type="entry name" value="PROTEIN DISULFIDE-ISOMERASE C17H9.14C-RELATED"/>
    <property type="match status" value="1"/>
</dbReference>
<dbReference type="SUPFAM" id="SSF47933">
    <property type="entry name" value="ERP29 C domain-like"/>
    <property type="match status" value="1"/>
</dbReference>
<dbReference type="EC" id="5.3.4.1" evidence="3"/>
<evidence type="ECO:0000256" key="5">
    <source>
        <dbReference type="ARBA" id="ARBA00022737"/>
    </source>
</evidence>
<dbReference type="InterPro" id="IPR036249">
    <property type="entry name" value="Thioredoxin-like_sf"/>
</dbReference>
<feature type="domain" description="Thioredoxin" evidence="11">
    <location>
        <begin position="127"/>
        <end position="249"/>
    </location>
</feature>
<dbReference type="PROSITE" id="PS51352">
    <property type="entry name" value="THIOREDOXIN_2"/>
    <property type="match status" value="2"/>
</dbReference>
<dbReference type="VEuPathDB" id="FungiDB:YALI0_C12386g"/>
<evidence type="ECO:0000256" key="9">
    <source>
        <dbReference type="RuleBase" id="RU004208"/>
    </source>
</evidence>
<dbReference type="InterPro" id="IPR011679">
    <property type="entry name" value="ERp29_C"/>
</dbReference>
<dbReference type="Gene3D" id="3.40.30.10">
    <property type="entry name" value="Glutaredoxin"/>
    <property type="match status" value="2"/>
</dbReference>
<dbReference type="GO" id="GO:0006457">
    <property type="term" value="P:protein folding"/>
    <property type="evidence" value="ECO:0007669"/>
    <property type="project" value="TreeGrafter"/>
</dbReference>
<dbReference type="InterPro" id="IPR005788">
    <property type="entry name" value="PDI_thioredoxin-like_dom"/>
</dbReference>
<dbReference type="Pfam" id="PF00085">
    <property type="entry name" value="Thioredoxin"/>
    <property type="match status" value="2"/>
</dbReference>
<evidence type="ECO:0000259" key="11">
    <source>
        <dbReference type="PROSITE" id="PS51352"/>
    </source>
</evidence>
<dbReference type="InterPro" id="IPR036356">
    <property type="entry name" value="ERp29_C_sf"/>
</dbReference>
<dbReference type="CDD" id="cd00238">
    <property type="entry name" value="ERp29c"/>
    <property type="match status" value="1"/>
</dbReference>
<dbReference type="NCBIfam" id="TIGR01126">
    <property type="entry name" value="pdi_dom"/>
    <property type="match status" value="1"/>
</dbReference>
<reference evidence="13 15" key="2">
    <citation type="submission" date="2018-07" db="EMBL/GenBank/DDBJ databases">
        <title>Draft Genome Assemblies for Five Robust Yarrowia lipolytica Strains Exhibiting High Lipid Production and Pentose Sugar Utilization and Sugar Alcohol Secretion from Undetoxified Lignocellulosic Biomass Hydrolysates.</title>
        <authorList>
            <consortium name="DOE Joint Genome Institute"/>
            <person name="Walker C."/>
            <person name="Ryu S."/>
            <person name="Na H."/>
            <person name="Zane M."/>
            <person name="LaButti K."/>
            <person name="Lipzen A."/>
            <person name="Haridas S."/>
            <person name="Barry K."/>
            <person name="Grigoriev I.V."/>
            <person name="Quarterman J."/>
            <person name="Slininger P."/>
            <person name="Dien B."/>
            <person name="Trinh C.T."/>
        </authorList>
    </citation>
    <scope>NUCLEOTIDE SEQUENCE [LARGE SCALE GENOMIC DNA]</scope>
    <source>
        <strain evidence="13 15">YB392</strain>
    </source>
</reference>
<dbReference type="PRINTS" id="PR00421">
    <property type="entry name" value="THIOREDOXIN"/>
</dbReference>
<keyword evidence="8" id="KW-0676">Redox-active center</keyword>